<feature type="coiled-coil region" evidence="3">
    <location>
        <begin position="744"/>
        <end position="771"/>
    </location>
</feature>
<dbReference type="GO" id="GO:0004550">
    <property type="term" value="F:nucleoside diphosphate kinase activity"/>
    <property type="evidence" value="ECO:0007669"/>
    <property type="project" value="InterPro"/>
</dbReference>
<feature type="active site" description="Pros-phosphohistidine intermediate" evidence="1">
    <location>
        <position position="559"/>
    </location>
</feature>
<feature type="domain" description="Nucleoside diphosphate kinase-like" evidence="5">
    <location>
        <begin position="158"/>
        <end position="302"/>
    </location>
</feature>
<evidence type="ECO:0000259" key="5">
    <source>
        <dbReference type="SMART" id="SM00562"/>
    </source>
</evidence>
<feature type="binding site" evidence="1">
    <location>
        <position position="246"/>
    </location>
    <ligand>
        <name>ATP</name>
        <dbReference type="ChEBI" id="CHEBI:30616"/>
    </ligand>
</feature>
<dbReference type="Gene3D" id="3.40.30.10">
    <property type="entry name" value="Glutaredoxin"/>
    <property type="match status" value="1"/>
</dbReference>
<feature type="active site" description="Pros-phosphohistidine intermediate" evidence="1">
    <location>
        <position position="426"/>
    </location>
</feature>
<dbReference type="GO" id="GO:0030246">
    <property type="term" value="F:carbohydrate binding"/>
    <property type="evidence" value="ECO:0007669"/>
    <property type="project" value="InterPro"/>
</dbReference>
<dbReference type="GO" id="GO:0006241">
    <property type="term" value="P:CTP biosynthetic process"/>
    <property type="evidence" value="ECO:0007669"/>
    <property type="project" value="InterPro"/>
</dbReference>
<dbReference type="InterPro" id="IPR034907">
    <property type="entry name" value="NDK-like_dom"/>
</dbReference>
<dbReference type="InterPro" id="IPR036249">
    <property type="entry name" value="Thioredoxin-like_sf"/>
</dbReference>
<dbReference type="PANTHER" id="PTHR46135">
    <property type="entry name" value="NME/NM23 FAMILY MEMBER 8"/>
    <property type="match status" value="1"/>
</dbReference>
<dbReference type="SUPFAM" id="SSF141086">
    <property type="entry name" value="Agglutinin HPA-like"/>
    <property type="match status" value="1"/>
</dbReference>
<feature type="binding site" evidence="1">
    <location>
        <position position="214"/>
    </location>
    <ligand>
        <name>ATP</name>
        <dbReference type="ChEBI" id="CHEBI:30616"/>
    </ligand>
</feature>
<evidence type="ECO:0000256" key="1">
    <source>
        <dbReference type="PROSITE-ProRule" id="PRU00706"/>
    </source>
</evidence>
<feature type="domain" description="Nucleoside diphosphate kinase-like" evidence="5">
    <location>
        <begin position="444"/>
        <end position="582"/>
    </location>
</feature>
<dbReference type="Pfam" id="PF09458">
    <property type="entry name" value="H_lectin"/>
    <property type="match status" value="1"/>
</dbReference>
<dbReference type="InterPro" id="IPR023005">
    <property type="entry name" value="Nucleoside_diP_kinase_AS"/>
</dbReference>
<comment type="caution">
    <text evidence="1">Lacks conserved residue(s) required for the propagation of feature annotation.</text>
</comment>
<evidence type="ECO:0000313" key="6">
    <source>
        <dbReference type="EMBL" id="EKC34120.1"/>
    </source>
</evidence>
<organism evidence="6">
    <name type="scientific">Magallana gigas</name>
    <name type="common">Pacific oyster</name>
    <name type="synonym">Crassostrea gigas</name>
    <dbReference type="NCBI Taxonomy" id="29159"/>
    <lineage>
        <taxon>Eukaryota</taxon>
        <taxon>Metazoa</taxon>
        <taxon>Spiralia</taxon>
        <taxon>Lophotrochozoa</taxon>
        <taxon>Mollusca</taxon>
        <taxon>Bivalvia</taxon>
        <taxon>Autobranchia</taxon>
        <taxon>Pteriomorphia</taxon>
        <taxon>Ostreida</taxon>
        <taxon>Ostreoidea</taxon>
        <taxon>Ostreidae</taxon>
        <taxon>Magallana</taxon>
    </lineage>
</organism>
<dbReference type="InterPro" id="IPR037221">
    <property type="entry name" value="H-type_lectin_dom_sf"/>
</dbReference>
<dbReference type="GO" id="GO:0006183">
    <property type="term" value="P:GTP biosynthetic process"/>
    <property type="evidence" value="ECO:0007669"/>
    <property type="project" value="InterPro"/>
</dbReference>
<feature type="binding site" evidence="1">
    <location>
        <position position="166"/>
    </location>
    <ligand>
        <name>ATP</name>
        <dbReference type="ChEBI" id="CHEBI:30616"/>
    </ligand>
</feature>
<feature type="domain" description="Nucleoside diphosphate kinase-like" evidence="5">
    <location>
        <begin position="309"/>
        <end position="443"/>
    </location>
</feature>
<evidence type="ECO:0000256" key="3">
    <source>
        <dbReference type="SAM" id="Coils"/>
    </source>
</evidence>
<feature type="compositionally biased region" description="Basic and acidic residues" evidence="4">
    <location>
        <begin position="625"/>
        <end position="686"/>
    </location>
</feature>
<dbReference type="GO" id="GO:0006228">
    <property type="term" value="P:UTP biosynthetic process"/>
    <property type="evidence" value="ECO:0007669"/>
    <property type="project" value="InterPro"/>
</dbReference>
<evidence type="ECO:0000256" key="2">
    <source>
        <dbReference type="RuleBase" id="RU004011"/>
    </source>
</evidence>
<dbReference type="Pfam" id="PF00334">
    <property type="entry name" value="NDK"/>
    <property type="match status" value="2"/>
</dbReference>
<feature type="binding site" evidence="1">
    <location>
        <position position="276"/>
    </location>
    <ligand>
        <name>ATP</name>
        <dbReference type="ChEBI" id="CHEBI:30616"/>
    </ligand>
</feature>
<dbReference type="PANTHER" id="PTHR46135:SF3">
    <property type="entry name" value="NME_NM23 FAMILY MEMBER 8"/>
    <property type="match status" value="1"/>
</dbReference>
<feature type="binding site" evidence="1">
    <location>
        <position position="266"/>
    </location>
    <ligand>
        <name>ATP</name>
        <dbReference type="ChEBI" id="CHEBI:30616"/>
    </ligand>
</feature>
<dbReference type="InParanoid" id="K1QZ84"/>
<dbReference type="CDD" id="cd04416">
    <property type="entry name" value="NDPk_TX"/>
    <property type="match status" value="3"/>
</dbReference>
<dbReference type="EMBL" id="JH817521">
    <property type="protein sequence ID" value="EKC34120.1"/>
    <property type="molecule type" value="Genomic_DNA"/>
</dbReference>
<dbReference type="Gene3D" id="3.30.70.141">
    <property type="entry name" value="Nucleoside diphosphate kinase-like domain"/>
    <property type="match status" value="3"/>
</dbReference>
<dbReference type="AlphaFoldDB" id="K1QZ84"/>
<dbReference type="InterPro" id="IPR001564">
    <property type="entry name" value="Nucleoside_diP_kinase"/>
</dbReference>
<reference evidence="6" key="1">
    <citation type="journal article" date="2012" name="Nature">
        <title>The oyster genome reveals stress adaptation and complexity of shell formation.</title>
        <authorList>
            <person name="Zhang G."/>
            <person name="Fang X."/>
            <person name="Guo X."/>
            <person name="Li L."/>
            <person name="Luo R."/>
            <person name="Xu F."/>
            <person name="Yang P."/>
            <person name="Zhang L."/>
            <person name="Wang X."/>
            <person name="Qi H."/>
            <person name="Xiong Z."/>
            <person name="Que H."/>
            <person name="Xie Y."/>
            <person name="Holland P.W."/>
            <person name="Paps J."/>
            <person name="Zhu Y."/>
            <person name="Wu F."/>
            <person name="Chen Y."/>
            <person name="Wang J."/>
            <person name="Peng C."/>
            <person name="Meng J."/>
            <person name="Yang L."/>
            <person name="Liu J."/>
            <person name="Wen B."/>
            <person name="Zhang N."/>
            <person name="Huang Z."/>
            <person name="Zhu Q."/>
            <person name="Feng Y."/>
            <person name="Mount A."/>
            <person name="Hedgecock D."/>
            <person name="Xu Z."/>
            <person name="Liu Y."/>
            <person name="Domazet-Loso T."/>
            <person name="Du Y."/>
            <person name="Sun X."/>
            <person name="Zhang S."/>
            <person name="Liu B."/>
            <person name="Cheng P."/>
            <person name="Jiang X."/>
            <person name="Li J."/>
            <person name="Fan D."/>
            <person name="Wang W."/>
            <person name="Fu W."/>
            <person name="Wang T."/>
            <person name="Wang B."/>
            <person name="Zhang J."/>
            <person name="Peng Z."/>
            <person name="Li Y."/>
            <person name="Li N."/>
            <person name="Wang J."/>
            <person name="Chen M."/>
            <person name="He Y."/>
            <person name="Tan F."/>
            <person name="Song X."/>
            <person name="Zheng Q."/>
            <person name="Huang R."/>
            <person name="Yang H."/>
            <person name="Du X."/>
            <person name="Chen L."/>
            <person name="Yang M."/>
            <person name="Gaffney P.M."/>
            <person name="Wang S."/>
            <person name="Luo L."/>
            <person name="She Z."/>
            <person name="Ming Y."/>
            <person name="Huang W."/>
            <person name="Zhang S."/>
            <person name="Huang B."/>
            <person name="Zhang Y."/>
            <person name="Qu T."/>
            <person name="Ni P."/>
            <person name="Miao G."/>
            <person name="Wang J."/>
            <person name="Wang Q."/>
            <person name="Steinberg C.E."/>
            <person name="Wang H."/>
            <person name="Li N."/>
            <person name="Qian L."/>
            <person name="Zhang G."/>
            <person name="Li Y."/>
            <person name="Yang H."/>
            <person name="Liu X."/>
            <person name="Wang J."/>
            <person name="Yin Y."/>
            <person name="Wang J."/>
        </authorList>
    </citation>
    <scope>NUCLEOTIDE SEQUENCE [LARGE SCALE GENOMIC DNA]</scope>
    <source>
        <strain evidence="6">05x7-T-G4-1.051#20</strain>
    </source>
</reference>
<feature type="active site" description="Pros-phosphohistidine intermediate" evidence="1">
    <location>
        <position position="279"/>
    </location>
</feature>
<evidence type="ECO:0000256" key="4">
    <source>
        <dbReference type="SAM" id="MobiDB-lite"/>
    </source>
</evidence>
<dbReference type="InterPro" id="IPR051766">
    <property type="entry name" value="TXND_domain-containing"/>
</dbReference>
<keyword evidence="3" id="KW-0175">Coiled coil</keyword>
<feature type="binding site" evidence="1">
    <location>
        <position position="252"/>
    </location>
    <ligand>
        <name>ATP</name>
        <dbReference type="ChEBI" id="CHEBI:30616"/>
    </ligand>
</feature>
<feature type="region of interest" description="Disordered" evidence="4">
    <location>
        <begin position="587"/>
        <end position="686"/>
    </location>
</feature>
<name>K1QZ84_MAGGI</name>
<dbReference type="InterPro" id="IPR013766">
    <property type="entry name" value="Thioredoxin_domain"/>
</dbReference>
<proteinExistence type="inferred from homology"/>
<dbReference type="PRINTS" id="PR01243">
    <property type="entry name" value="NUCDPKINASE"/>
</dbReference>
<dbReference type="HOGENOM" id="CLU_016708_1_0_1"/>
<feature type="compositionally biased region" description="Acidic residues" evidence="4">
    <location>
        <begin position="143"/>
        <end position="154"/>
    </location>
</feature>
<feature type="region of interest" description="Disordered" evidence="4">
    <location>
        <begin position="135"/>
        <end position="158"/>
    </location>
</feature>
<dbReference type="CDD" id="cd02948">
    <property type="entry name" value="TRX_NDPK"/>
    <property type="match status" value="1"/>
</dbReference>
<dbReference type="PROSITE" id="PS51374">
    <property type="entry name" value="NDPK_LIKE"/>
    <property type="match status" value="3"/>
</dbReference>
<dbReference type="Pfam" id="PF00085">
    <property type="entry name" value="Thioredoxin"/>
    <property type="match status" value="1"/>
</dbReference>
<dbReference type="SUPFAM" id="SSF52833">
    <property type="entry name" value="Thioredoxin-like"/>
    <property type="match status" value="1"/>
</dbReference>
<dbReference type="PROSITE" id="PS00469">
    <property type="entry name" value="NDPK"/>
    <property type="match status" value="1"/>
</dbReference>
<dbReference type="InterPro" id="IPR019019">
    <property type="entry name" value="H-type_lectin_domain"/>
</dbReference>
<dbReference type="SMART" id="SM00562">
    <property type="entry name" value="NDK"/>
    <property type="match status" value="3"/>
</dbReference>
<sequence length="857" mass="96526">MARRKQEAQLQQEIETQEEWEDMLSKEGLFVVDIYQEWSGPCSCLIANLRRLKNELGDDLLRFAAAKADTIDALEKYRGHCEPCFLFYAGGVLVAVVRGANSPKILRTITEQLQQEHKVIDGQSERKEIKDPYISQLESQEKLDEDDQEKEEEDEGKKEITVCLIKPDAVAAGKVPEIIADIEAHGIEILKNEERHLTEEEVRSFYSHLQEEPFFDELVSFMTSGNSHVLVLTKGRTGENVISEFRDLIGPTAVEEAKEAKPESLRAKYGEKTFMNALHGSSSEDMAMRELAFFFPDYVAPPAEGKPKLQRTLALIRPDAFKNHKEDILATISEAGFKVAMQKEMQLTREMAEEFYKEHKGQDYFEELITRMTCGPVLALGLAREDAITGWRHMLGPTEVEKAKSEAPESLRAKFALEETKINMLHGSDSEETAKKELEFFFPMEQTVAVIKPDAVGTKDEIIDRIHESGFRIAAQKETNLTRELAEEFYAEHKGKEYYDDLVEHMTSGPTYIMVLSREDAVQGWRQVIGPTDPEKAKEENPDSLRAAYGKNILQNAVHGSSTAEHADVTVKKIFGDLKFAPDGTVIAEDVPEQQEKKEGEEDTEAGEGKEPTNETNEPVLSEEPTEKTQQESKPAEEAPKEEEKKPAEEPKSEEAKTDDAKVEEAKAEESEPKTEQTESNEEQKPGSRFILKHGLHLAVNHSELEVLLLVTAVAISGTVQSQNSNDERQNRSASVFHLMEQLYNTMKTQIKDMEADIAAQKKQIEALQNRESGTAGQHKAPPPGWPYIENVKFKSPFEETPTVTYGLFLLDSLHNTNVRISTTVTAVTKTGFRVQISPWDDTRLYGARISWMACGK</sequence>
<dbReference type="Gene3D" id="2.60.40.2080">
    <property type="match status" value="1"/>
</dbReference>
<dbReference type="GO" id="GO:0007155">
    <property type="term" value="P:cell adhesion"/>
    <property type="evidence" value="ECO:0007669"/>
    <property type="project" value="InterPro"/>
</dbReference>
<comment type="similarity">
    <text evidence="1 2">Belongs to the NDK family.</text>
</comment>
<dbReference type="InterPro" id="IPR036850">
    <property type="entry name" value="NDK-like_dom_sf"/>
</dbReference>
<accession>K1QZ84</accession>
<dbReference type="SUPFAM" id="SSF54919">
    <property type="entry name" value="Nucleoside diphosphate kinase, NDK"/>
    <property type="match status" value="3"/>
</dbReference>
<protein>
    <submittedName>
        <fullName evidence="6">Thioredoxin domain-containing protein 3-like protein</fullName>
    </submittedName>
</protein>
<gene>
    <name evidence="6" type="ORF">CGI_10014958</name>
</gene>